<accession>A0A080M9R4</accession>
<protein>
    <submittedName>
        <fullName evidence="3">DUF4124 domain-containing protein</fullName>
    </submittedName>
</protein>
<keyword evidence="4" id="KW-1185">Reference proteome</keyword>
<reference evidence="3 5" key="2">
    <citation type="journal article" date="2019" name="Microbiome">
        <title>Annotated bacterial chromosomes from frame-shift-corrected long-read metagenomic data.</title>
        <authorList>
            <person name="Arumugam K."/>
            <person name="Bagci C."/>
            <person name="Bessarab I."/>
            <person name="Beier S."/>
            <person name="Buchfink B."/>
            <person name="Gorska A."/>
            <person name="Qiu G."/>
            <person name="Huson D.H."/>
            <person name="Williams R.B.H."/>
        </authorList>
    </citation>
    <scope>NUCLEOTIDE SEQUENCE [LARGE SCALE GENOMIC DNA]</scope>
    <source>
        <strain evidence="3">SSA1</strain>
    </source>
</reference>
<reference evidence="2 4" key="1">
    <citation type="submission" date="2014-02" db="EMBL/GenBank/DDBJ databases">
        <title>Expanding our view of genomic diversity in Candidatus Accumulibacter clades.</title>
        <authorList>
            <person name="Skennerton C.T."/>
            <person name="Barr J.J."/>
            <person name="Slater F.R."/>
            <person name="Bond P.L."/>
            <person name="Tyson G.W."/>
        </authorList>
    </citation>
    <scope>NUCLEOTIDE SEQUENCE [LARGE SCALE GENOMIC DNA]</scope>
    <source>
        <strain evidence="4">SK-02</strain>
    </source>
</reference>
<dbReference type="Proteomes" id="UP000509684">
    <property type="component" value="Chromosome"/>
</dbReference>
<evidence type="ECO:0000313" key="4">
    <source>
        <dbReference type="Proteomes" id="UP000021315"/>
    </source>
</evidence>
<evidence type="ECO:0000313" key="5">
    <source>
        <dbReference type="Proteomes" id="UP000509684"/>
    </source>
</evidence>
<proteinExistence type="predicted"/>
<evidence type="ECO:0000256" key="1">
    <source>
        <dbReference type="SAM" id="MobiDB-lite"/>
    </source>
</evidence>
<dbReference type="EMBL" id="JDST02000011">
    <property type="protein sequence ID" value="KFB78037.1"/>
    <property type="molecule type" value="Genomic_DNA"/>
</dbReference>
<evidence type="ECO:0000313" key="3">
    <source>
        <dbReference type="EMBL" id="QLH51052.1"/>
    </source>
</evidence>
<accession>A0A7D5NC22</accession>
<sequence>MRAAVSYALLLLALTSGDEGFAAASIFCCTDEQGRPVCGDVLPPACYARAYRELGTSGRARTVEAPLTAEQRAQRAAEERRRSEQERALKEQRRKDQALLNTYGSEKDIEVMRSRAERDLNAAIQAAQDRITEIRRLRKKFEDEAEFYRNRQLPADVAKGLRDADHEIKAQESVIESKKKDQEAIRQKYDEDLRRFVELSKRPPVRP</sequence>
<feature type="region of interest" description="Disordered" evidence="1">
    <location>
        <begin position="62"/>
        <end position="95"/>
    </location>
</feature>
<dbReference type="RefSeq" id="WP_273704328.1">
    <property type="nucleotide sequence ID" value="NZ_JDST02000011.1"/>
</dbReference>
<evidence type="ECO:0000313" key="2">
    <source>
        <dbReference type="EMBL" id="KFB78037.1"/>
    </source>
</evidence>
<reference evidence="3" key="3">
    <citation type="submission" date="2020-06" db="EMBL/GenBank/DDBJ databases">
        <authorList>
            <person name="Arumugam K."/>
            <person name="Besarab I."/>
            <person name="Haryono M."/>
            <person name="Bagci C."/>
            <person name="Beier S."/>
            <person name="Buchfink B."/>
            <person name="Gorska A."/>
            <person name="Qiu G."/>
            <person name="Huson D.H."/>
            <person name="Williams R.B."/>
        </authorList>
    </citation>
    <scope>NUCLEOTIDE SEQUENCE</scope>
    <source>
        <strain evidence="3">SSA1</strain>
    </source>
</reference>
<dbReference type="Proteomes" id="UP000021315">
    <property type="component" value="Unassembled WGS sequence"/>
</dbReference>
<dbReference type="KEGG" id="acog:HWD57_15555"/>
<name>A0A080M9R4_9PROT</name>
<gene>
    <name evidence="2" type="ORF">AW06_000616</name>
    <name evidence="3" type="ORF">HWD57_15555</name>
</gene>
<organism evidence="2 4">
    <name type="scientific">Candidatus Accumulibacter cognatus</name>
    <dbReference type="NCBI Taxonomy" id="2954383"/>
    <lineage>
        <taxon>Bacteria</taxon>
        <taxon>Pseudomonadati</taxon>
        <taxon>Pseudomonadota</taxon>
        <taxon>Betaproteobacteria</taxon>
        <taxon>Candidatus Accumulibacter</taxon>
    </lineage>
</organism>
<dbReference type="AlphaFoldDB" id="A0A080M9R4"/>
<dbReference type="EMBL" id="CP058708">
    <property type="protein sequence ID" value="QLH51052.1"/>
    <property type="molecule type" value="Genomic_DNA"/>
</dbReference>
<feature type="compositionally biased region" description="Basic and acidic residues" evidence="1">
    <location>
        <begin position="72"/>
        <end position="95"/>
    </location>
</feature>
<dbReference type="STRING" id="1453999.AW06_000616"/>